<name>A0A5J4YJ63_PORPP</name>
<dbReference type="GO" id="GO:0030515">
    <property type="term" value="F:snoRNA binding"/>
    <property type="evidence" value="ECO:0007669"/>
    <property type="project" value="TreeGrafter"/>
</dbReference>
<evidence type="ECO:0000256" key="1">
    <source>
        <dbReference type="RuleBase" id="RU367065"/>
    </source>
</evidence>
<dbReference type="GO" id="GO:0045943">
    <property type="term" value="P:positive regulation of transcription by RNA polymerase I"/>
    <property type="evidence" value="ECO:0007669"/>
    <property type="project" value="TreeGrafter"/>
</dbReference>
<evidence type="ECO:0000256" key="2">
    <source>
        <dbReference type="SAM" id="MobiDB-lite"/>
    </source>
</evidence>
<feature type="region of interest" description="Disordered" evidence="2">
    <location>
        <begin position="2084"/>
        <end position="2119"/>
    </location>
</feature>
<keyword evidence="4" id="KW-1185">Reference proteome</keyword>
<reference evidence="4" key="1">
    <citation type="journal article" date="2019" name="Nat. Commun.">
        <title>Expansion of phycobilisome linker gene families in mesophilic red algae.</title>
        <authorList>
            <person name="Lee J."/>
            <person name="Kim D."/>
            <person name="Bhattacharya D."/>
            <person name="Yoon H.S."/>
        </authorList>
    </citation>
    <scope>NUCLEOTIDE SEQUENCE [LARGE SCALE GENOMIC DNA]</scope>
    <source>
        <strain evidence="4">CCMP 1328</strain>
    </source>
</reference>
<dbReference type="PANTHER" id="PTHR13457:SF1">
    <property type="entry name" value="HEAT REPEAT-CONTAINING PROTEIN 1"/>
    <property type="match status" value="1"/>
</dbReference>
<dbReference type="GO" id="GO:0030686">
    <property type="term" value="C:90S preribosome"/>
    <property type="evidence" value="ECO:0007669"/>
    <property type="project" value="TreeGrafter"/>
</dbReference>
<comment type="similarity">
    <text evidence="1">Belongs to the HEATR1/UTP10 family.</text>
</comment>
<dbReference type="GO" id="GO:0032040">
    <property type="term" value="C:small-subunit processome"/>
    <property type="evidence" value="ECO:0007669"/>
    <property type="project" value="TreeGrafter"/>
</dbReference>
<keyword evidence="1" id="KW-0539">Nucleus</keyword>
<accession>A0A5J4YJ63</accession>
<keyword evidence="1" id="KW-0687">Ribonucleoprotein</keyword>
<dbReference type="GO" id="GO:0000462">
    <property type="term" value="P:maturation of SSU-rRNA from tricistronic rRNA transcript (SSU-rRNA, 5.8S rRNA, LSU-rRNA)"/>
    <property type="evidence" value="ECO:0007669"/>
    <property type="project" value="TreeGrafter"/>
</dbReference>
<feature type="region of interest" description="Disordered" evidence="2">
    <location>
        <begin position="1286"/>
        <end position="1316"/>
    </location>
</feature>
<dbReference type="PANTHER" id="PTHR13457">
    <property type="entry name" value="BAP28"/>
    <property type="match status" value="1"/>
</dbReference>
<gene>
    <name evidence="3" type="ORF">FVE85_9480</name>
</gene>
<protein>
    <recommendedName>
        <fullName evidence="1">HEAT repeat-containing protein 1</fullName>
    </recommendedName>
</protein>
<keyword evidence="1" id="KW-0690">Ribosome biogenesis</keyword>
<evidence type="ECO:0000313" key="3">
    <source>
        <dbReference type="EMBL" id="KAA8491185.1"/>
    </source>
</evidence>
<dbReference type="EMBL" id="VRMN01000015">
    <property type="protein sequence ID" value="KAA8491185.1"/>
    <property type="molecule type" value="Genomic_DNA"/>
</dbReference>
<dbReference type="SUPFAM" id="SSF48371">
    <property type="entry name" value="ARM repeat"/>
    <property type="match status" value="2"/>
</dbReference>
<organism evidence="3 4">
    <name type="scientific">Porphyridium purpureum</name>
    <name type="common">Red alga</name>
    <name type="synonym">Porphyridium cruentum</name>
    <dbReference type="NCBI Taxonomy" id="35688"/>
    <lineage>
        <taxon>Eukaryota</taxon>
        <taxon>Rhodophyta</taxon>
        <taxon>Bangiophyceae</taxon>
        <taxon>Porphyridiales</taxon>
        <taxon>Porphyridiaceae</taxon>
        <taxon>Porphyridium</taxon>
    </lineage>
</organism>
<comment type="function">
    <text evidence="1">Involved in nucleolar processing of pre-18S ribosomal RNA.</text>
</comment>
<comment type="subcellular location">
    <subcellularLocation>
        <location evidence="1">Nucleus</location>
        <location evidence="1">Nucleolus</location>
    </subcellularLocation>
</comment>
<sequence length="2301" mass="252401">MSIAQQLGQLRAEEQYTRLQASVLFSRREADAQPLQDVAQLAMRGCEQLRRLDPRFDEFQDALFHGRVVDPSVLDANARAQISSHVRRFCLVLTPFFVLRPAQKCIEWLVRGYRAEEHPKDIDSLLMCGIPFHGTEQFRRLAQALLLRRKREAKAGAQVHKWDFLLPAVFGPDTAVPRKLVSLAAPQSVLHSISRCAFLCAKNGIHAKALFQLFSACAIDVVLDASSANANAVPDVSERLVHAVRGVVEGLARINLQSDESSTEYVCACIMVIGSAAVHCSSRSVHDIILDQEYFVSSARSVVAMLRLLGDPSKLSGQISQNAVVALQNCLCILLTVIDFQARATASDAGAAEDSPIRNSLDVLCADLYGFEFLFEILTALKPTLSLHIYVALLNRVLHEHRRVHEVDISWLARLVRTAPDAHVSHLVYQALCALREVYVLESEHRQGTDSVHRIKYVETAVASILASASGSPQRAADFDDGVVTFASGKHAEKDTSSWDRVAEFVVKNNPHRDDIAREQLTSLAAGGGDGARLITKVTDRINDPDKAVRIAAIKQLVSLHLSSQSAAVEIGAQNGKVAHQDARTNQFLSDAVLKSLQNRLRTEHDADVVLAIASGCGNVAKWRGVLDPSDVLDRFEPWVLDLTFFQRFIVLENQQYVTMAQCLVDIARENEASELGARAAAILCLILFRVLDKRTQRSSRAILDLVAAPGAETAASFWMSSLLFPLQKKMETYRAELKKKFRNNAKSGGKPMNSKTQRREFGEEFRRGLVETLAQGILAKESTPGPRTSKKKVTHPMDMVIRYVLTDWHSVSTCAWAWELVLCVKAKSGAAADTLVVADLYVPCLQNINRCLRRASPAVRKQMRRRLDSVLGDPGSSAARTMASDLLLSTLKEIPSANAASLILSGADLIERLWAASPPTHGAIESIQDFLLNSVRCGSVFPLKVLVSGAKDISHTVKILDSVLWDSHAPPEKSFYLICQRAKVSLLTIADDTHNAPFAVWDTLISDYIALTSYVDLNSGSGPSPSPVFTELLSRETEGKDSAGLLMARRQVMLALASSSTTSKLDDAVHAEFRQCAEYFATLLKEELLTDGLKWKKIGLLRALMKANIRISGKQKAWHGHFQSVAEAILNHFVAPVSAGPIQDSGLERHKPAGRQGPVDSELVMAALDTLTCLRGPVIDSEKDPRVVLLLMPTCEHAVRQASMRSLAACFELCTEKWKEILFSHFLMVLPSGNKGLDFESTGENGHPPAGALSFEGAIDPLLRLKAIDASLICRILARAHEVQRPSAHGPSVSKKSRRTSTDTTTGTLTDADRPLSLADHTRAAQQALAVLELLQHSTFIARIALPERVMESVLACLNALMASTDDVDEGKGRGPVVSLFPDVAYVRNLAVNTVLLLTTDVLPGSSFEPDGCRAMFASRFPSDIRCVPTTTFALTLARIVSNSAQHFKWSHVEACLPLWSSLLQKHALAKDAHTYSVEIVDSFAAIIQSALGAQGEGDSTALRQRCGMTWSMLVRSWDVAPAIPVSRDVELCSKIFKAIGVPSSSEHAILEPFVSALREAKVTSGWSMSACLNLFTAVVHASFELVDVQLALMRSYFATLNDYTAGAVDDDLAFGVDLLSHLVCSEEFLSRIAAKSMVLDVQEEMNQLATTCMSLCLSVRKPRTGADLYGFEEGFLAERLFRFVDALILSVPFEACVSILADPFLSSSSKCKVELRILGTRLLCDRLEACEKLGELAVPRSRETVGRVVDGVLACIDAAAVKDRNADGMKDLELAGVVALQRVATICAKREPAPFIACVPPLLKLLQETQKEALRSDVAVSVLLCFATLVRHVGASTARFIPLFVARIASLLAVGESLASIKLVEPSMFEGIVQALRMIAEKQGRYFGGAAFIDLVKYLCVTGDTAKLLRFFGTHVPFRVLLPALQACLEAALDVQNSSQYHQPLFTSTLGSIDVMVGALDKHEFEVARLDVQNMLLSLAEYNETSGCHWHLRSTCYNRLVDGLLKLCLRLSEAQFDRLFKAFEVWSTSAPSKTETRRNLLLRWLLKLQETLLELAVPYAERSVGMMLDALTAANHGHHADDVVGAEDESEKKKKSQSKKRARASGDHNTPTDLDERDAIVSSSKDLAIDNVSVWMNHTRTYVGDDAFEQLFRAISAYHVHVVVRHEEPEPRRERVYESLAWLAKNSLLAANPDDGRKRLVRVALHALEPLSSSFSFDSEAAAATDAAARVRRQLAALACSERVAIKLGKEYLTVLPEIIPLLADGLDNEEEAVEHAVRTFIAQLELHLGESILSMIVN</sequence>
<proteinExistence type="inferred from homology"/>
<comment type="caution">
    <text evidence="3">The sequence shown here is derived from an EMBL/GenBank/DDBJ whole genome shotgun (WGS) entry which is preliminary data.</text>
</comment>
<dbReference type="GO" id="GO:0034455">
    <property type="term" value="C:t-UTP complex"/>
    <property type="evidence" value="ECO:0007669"/>
    <property type="project" value="TreeGrafter"/>
</dbReference>
<feature type="compositionally biased region" description="Basic residues" evidence="2">
    <location>
        <begin position="2095"/>
        <end position="2105"/>
    </location>
</feature>
<dbReference type="OrthoDB" id="6122at2759"/>
<dbReference type="InterPro" id="IPR016024">
    <property type="entry name" value="ARM-type_fold"/>
</dbReference>
<keyword evidence="1" id="KW-0698">rRNA processing</keyword>
<dbReference type="Proteomes" id="UP000324585">
    <property type="component" value="Unassembled WGS sequence"/>
</dbReference>
<evidence type="ECO:0000313" key="4">
    <source>
        <dbReference type="Proteomes" id="UP000324585"/>
    </source>
</evidence>
<dbReference type="InterPro" id="IPR040191">
    <property type="entry name" value="UTP10"/>
</dbReference>